<reference evidence="1" key="1">
    <citation type="journal article" date="2015" name="Nature">
        <title>Complex archaea that bridge the gap between prokaryotes and eukaryotes.</title>
        <authorList>
            <person name="Spang A."/>
            <person name="Saw J.H."/>
            <person name="Jorgensen S.L."/>
            <person name="Zaremba-Niedzwiedzka K."/>
            <person name="Martijn J."/>
            <person name="Lind A.E."/>
            <person name="van Eijk R."/>
            <person name="Schleper C."/>
            <person name="Guy L."/>
            <person name="Ettema T.J."/>
        </authorList>
    </citation>
    <scope>NUCLEOTIDE SEQUENCE</scope>
</reference>
<dbReference type="AlphaFoldDB" id="A0A0F8ZLG7"/>
<protein>
    <submittedName>
        <fullName evidence="1">Uncharacterized protein</fullName>
    </submittedName>
</protein>
<evidence type="ECO:0000313" key="1">
    <source>
        <dbReference type="EMBL" id="KKK67254.1"/>
    </source>
</evidence>
<comment type="caution">
    <text evidence="1">The sequence shown here is derived from an EMBL/GenBank/DDBJ whole genome shotgun (WGS) entry which is preliminary data.</text>
</comment>
<accession>A0A0F8ZLG7</accession>
<sequence>MTLSKQSQRCSICDKSVDPEIYTFPSIRTLFKRFNSCILCSNWLTIIGDFYNDPNYLYDGKSIFLIGSEDTFQDNKGFGGRKFLLTLLTTKRTTTNLIHKGEVPNKFKKFFIKNLLTYKETT</sequence>
<dbReference type="EMBL" id="LAZR01059703">
    <property type="protein sequence ID" value="KKK67254.1"/>
    <property type="molecule type" value="Genomic_DNA"/>
</dbReference>
<organism evidence="1">
    <name type="scientific">marine sediment metagenome</name>
    <dbReference type="NCBI Taxonomy" id="412755"/>
    <lineage>
        <taxon>unclassified sequences</taxon>
        <taxon>metagenomes</taxon>
        <taxon>ecological metagenomes</taxon>
    </lineage>
</organism>
<proteinExistence type="predicted"/>
<gene>
    <name evidence="1" type="ORF">LCGC14_2955920</name>
</gene>
<name>A0A0F8ZLG7_9ZZZZ</name>